<dbReference type="InterPro" id="IPR016039">
    <property type="entry name" value="Thiolase-like"/>
</dbReference>
<dbReference type="SUPFAM" id="SSF53901">
    <property type="entry name" value="Thiolase-like"/>
    <property type="match status" value="1"/>
</dbReference>
<dbReference type="PANTHER" id="PTHR18919:SF107">
    <property type="entry name" value="ACETYL-COA ACETYLTRANSFERASE, CYTOSOLIC"/>
    <property type="match status" value="1"/>
</dbReference>
<sequence>MSGGVVLVDAGRSAVVPDGAESTQAPSQILEGVIGALLDRSGIRLDDVDELFLADPRFLPTESAVAEEGWQFARPPFGLRTRVDATSAASLERAINAVRGDPDLVVVVAACDVGAAETGCADERWLGRAVRAAAAARWDVCADDMRGWIQSSYARSSECSRAGDFVREIVSTSPGYLADRFRSKGTVVALPACGASAVVLTSPRRAGELGVRYRAGLHTACCAPTTTGPGIEPLDPQAFDDLLAPCGVDAAHLDQLEVPEYDAVTPLAWIKATGISRYLVNPRGGDLGFGRLLRSGPLRSLVSMVNSLEATGGRAGALLATDACRTVAVVLTVGHHELV</sequence>
<keyword evidence="6" id="KW-1185">Reference proteome</keyword>
<evidence type="ECO:0000256" key="1">
    <source>
        <dbReference type="ARBA" id="ARBA00010982"/>
    </source>
</evidence>
<accession>A0A848L3A6</accession>
<comment type="caution">
    <text evidence="5">The sequence shown here is derived from an EMBL/GenBank/DDBJ whole genome shotgun (WGS) entry which is preliminary data.</text>
</comment>
<organism evidence="5 6">
    <name type="scientific">Gordonia asplenii</name>
    <dbReference type="NCBI Taxonomy" id="2725283"/>
    <lineage>
        <taxon>Bacteria</taxon>
        <taxon>Bacillati</taxon>
        <taxon>Actinomycetota</taxon>
        <taxon>Actinomycetes</taxon>
        <taxon>Mycobacteriales</taxon>
        <taxon>Gordoniaceae</taxon>
        <taxon>Gordonia</taxon>
    </lineage>
</organism>
<dbReference type="EC" id="2.3.1.9" evidence="2"/>
<evidence type="ECO:0000256" key="4">
    <source>
        <dbReference type="ARBA" id="ARBA00023315"/>
    </source>
</evidence>
<dbReference type="RefSeq" id="WP_170196041.1">
    <property type="nucleotide sequence ID" value="NZ_JABBNB010000024.1"/>
</dbReference>
<dbReference type="Proteomes" id="UP000550729">
    <property type="component" value="Unassembled WGS sequence"/>
</dbReference>
<name>A0A848L3A6_9ACTN</name>
<protein>
    <recommendedName>
        <fullName evidence="2">acetyl-CoA C-acetyltransferase</fullName>
        <ecNumber evidence="2">2.3.1.9</ecNumber>
    </recommendedName>
</protein>
<dbReference type="AlphaFoldDB" id="A0A848L3A6"/>
<dbReference type="GO" id="GO:0003985">
    <property type="term" value="F:acetyl-CoA C-acetyltransferase activity"/>
    <property type="evidence" value="ECO:0007669"/>
    <property type="project" value="UniProtKB-EC"/>
</dbReference>
<dbReference type="Gene3D" id="3.40.47.10">
    <property type="match status" value="2"/>
</dbReference>
<proteinExistence type="inferred from homology"/>
<comment type="similarity">
    <text evidence="1">Belongs to the thiolase-like superfamily. Thiolase family.</text>
</comment>
<dbReference type="PANTHER" id="PTHR18919">
    <property type="entry name" value="ACETYL-COA C-ACYLTRANSFERASE"/>
    <property type="match status" value="1"/>
</dbReference>
<evidence type="ECO:0000256" key="3">
    <source>
        <dbReference type="ARBA" id="ARBA00022679"/>
    </source>
</evidence>
<keyword evidence="3" id="KW-0808">Transferase</keyword>
<keyword evidence="4" id="KW-0012">Acyltransferase</keyword>
<evidence type="ECO:0000313" key="6">
    <source>
        <dbReference type="Proteomes" id="UP000550729"/>
    </source>
</evidence>
<reference evidence="5 6" key="1">
    <citation type="submission" date="2020-04" db="EMBL/GenBank/DDBJ databases">
        <title>Gordonia sp. nov. TBRC 11910.</title>
        <authorList>
            <person name="Suriyachadkun C."/>
        </authorList>
    </citation>
    <scope>NUCLEOTIDE SEQUENCE [LARGE SCALE GENOMIC DNA]</scope>
    <source>
        <strain evidence="5 6">TBRC 11910</strain>
    </source>
</reference>
<dbReference type="EMBL" id="JABBNB010000024">
    <property type="protein sequence ID" value="NMO03535.1"/>
    <property type="molecule type" value="Genomic_DNA"/>
</dbReference>
<evidence type="ECO:0000256" key="2">
    <source>
        <dbReference type="ARBA" id="ARBA00012705"/>
    </source>
</evidence>
<gene>
    <name evidence="5" type="ORF">HH308_20165</name>
</gene>
<evidence type="ECO:0000313" key="5">
    <source>
        <dbReference type="EMBL" id="NMO03535.1"/>
    </source>
</evidence>